<evidence type="ECO:0000313" key="8">
    <source>
        <dbReference type="Proteomes" id="UP000267841"/>
    </source>
</evidence>
<dbReference type="InterPro" id="IPR012902">
    <property type="entry name" value="N_methyl_site"/>
</dbReference>
<dbReference type="Proteomes" id="UP000267841">
    <property type="component" value="Unassembled WGS sequence"/>
</dbReference>
<dbReference type="SUPFAM" id="SSF54523">
    <property type="entry name" value="Pili subunits"/>
    <property type="match status" value="1"/>
</dbReference>
<dbReference type="OrthoDB" id="5398590at2"/>
<dbReference type="InterPro" id="IPR045584">
    <property type="entry name" value="Pilin-like"/>
</dbReference>
<keyword evidence="8" id="KW-1185">Reference proteome</keyword>
<dbReference type="AlphaFoldDB" id="A0A497XV11"/>
<keyword evidence="2" id="KW-0488">Methylation</keyword>
<evidence type="ECO:0000256" key="5">
    <source>
        <dbReference type="ARBA" id="ARBA00023136"/>
    </source>
</evidence>
<sequence>MRDLYQAFAEARKLNRERGFTLIELLVVIAIIAILAAIAIPQFAKYRMRAFNSAAESDLRNLATAEEALYADFQIYGSSENNPLNGLTGTCGNGATLTGPLNGATQTVAGAAVAGTRATDGLVTGVGFGVSANVDIVANTDANCSTYVAAAHHNNGNTEYAKDADSTAIYICRDDTYVGNAAGALPVNPPAPTPDNDDLNGVGCGGLVGWVVQ</sequence>
<dbReference type="GO" id="GO:0016020">
    <property type="term" value="C:membrane"/>
    <property type="evidence" value="ECO:0007669"/>
    <property type="project" value="UniProtKB-SubCell"/>
</dbReference>
<evidence type="ECO:0000256" key="1">
    <source>
        <dbReference type="ARBA" id="ARBA00004167"/>
    </source>
</evidence>
<keyword evidence="3 6" id="KW-0812">Transmembrane</keyword>
<keyword evidence="4 6" id="KW-1133">Transmembrane helix</keyword>
<protein>
    <submittedName>
        <fullName evidence="7">Prepilin-type N-terminal cleavage/methylation domain-containing protein</fullName>
    </submittedName>
</protein>
<evidence type="ECO:0000313" key="7">
    <source>
        <dbReference type="EMBL" id="RLJ70992.1"/>
    </source>
</evidence>
<evidence type="ECO:0000256" key="6">
    <source>
        <dbReference type="SAM" id="Phobius"/>
    </source>
</evidence>
<gene>
    <name evidence="7" type="ORF">BCF55_1281</name>
</gene>
<name>A0A497XV11_9AQUI</name>
<accession>A0A497XV11</accession>
<evidence type="ECO:0000256" key="3">
    <source>
        <dbReference type="ARBA" id="ARBA00022692"/>
    </source>
</evidence>
<comment type="subcellular location">
    <subcellularLocation>
        <location evidence="1">Membrane</location>
        <topology evidence="1">Single-pass membrane protein</topology>
    </subcellularLocation>
</comment>
<proteinExistence type="predicted"/>
<dbReference type="EMBL" id="RCCJ01000001">
    <property type="protein sequence ID" value="RLJ70992.1"/>
    <property type="molecule type" value="Genomic_DNA"/>
</dbReference>
<dbReference type="Pfam" id="PF07963">
    <property type="entry name" value="N_methyl"/>
    <property type="match status" value="1"/>
</dbReference>
<dbReference type="Gene3D" id="3.30.700.10">
    <property type="entry name" value="Glycoprotein, Type 4 Pilin"/>
    <property type="match status" value="1"/>
</dbReference>
<reference evidence="7 8" key="1">
    <citation type="submission" date="2018-10" db="EMBL/GenBank/DDBJ databases">
        <title>Genomic Encyclopedia of Archaeal and Bacterial Type Strains, Phase II (KMG-II): from individual species to whole genera.</title>
        <authorList>
            <person name="Goeker M."/>
        </authorList>
    </citation>
    <scope>NUCLEOTIDE SEQUENCE [LARGE SCALE GENOMIC DNA]</scope>
    <source>
        <strain evidence="7 8">DSM 16510</strain>
    </source>
</reference>
<dbReference type="NCBIfam" id="TIGR02532">
    <property type="entry name" value="IV_pilin_GFxxxE"/>
    <property type="match status" value="1"/>
</dbReference>
<comment type="caution">
    <text evidence="7">The sequence shown here is derived from an EMBL/GenBank/DDBJ whole genome shotgun (WGS) entry which is preliminary data.</text>
</comment>
<feature type="transmembrane region" description="Helical" evidence="6">
    <location>
        <begin position="20"/>
        <end position="40"/>
    </location>
</feature>
<dbReference type="PANTHER" id="PTHR30093:SF44">
    <property type="entry name" value="TYPE II SECRETION SYSTEM CORE PROTEIN G"/>
    <property type="match status" value="1"/>
</dbReference>
<evidence type="ECO:0000256" key="2">
    <source>
        <dbReference type="ARBA" id="ARBA00022481"/>
    </source>
</evidence>
<organism evidence="7 8">
    <name type="scientific">Hydrogenivirga caldilitoris</name>
    <dbReference type="NCBI Taxonomy" id="246264"/>
    <lineage>
        <taxon>Bacteria</taxon>
        <taxon>Pseudomonadati</taxon>
        <taxon>Aquificota</taxon>
        <taxon>Aquificia</taxon>
        <taxon>Aquificales</taxon>
        <taxon>Aquificaceae</taxon>
        <taxon>Hydrogenivirga</taxon>
    </lineage>
</organism>
<dbReference type="PROSITE" id="PS00409">
    <property type="entry name" value="PROKAR_NTER_METHYL"/>
    <property type="match status" value="1"/>
</dbReference>
<dbReference type="RefSeq" id="WP_121011641.1">
    <property type="nucleotide sequence ID" value="NZ_RCCJ01000001.1"/>
</dbReference>
<keyword evidence="5 6" id="KW-0472">Membrane</keyword>
<evidence type="ECO:0000256" key="4">
    <source>
        <dbReference type="ARBA" id="ARBA00022989"/>
    </source>
</evidence>
<dbReference type="PANTHER" id="PTHR30093">
    <property type="entry name" value="GENERAL SECRETION PATHWAY PROTEIN G"/>
    <property type="match status" value="1"/>
</dbReference>